<dbReference type="Pfam" id="PF13478">
    <property type="entry name" value="XdhC_C"/>
    <property type="match status" value="1"/>
</dbReference>
<comment type="caution">
    <text evidence="3">The sequence shown here is derived from an EMBL/GenBank/DDBJ whole genome shotgun (WGS) entry which is preliminary data.</text>
</comment>
<name>A0A4V2JTA1_PROTD</name>
<dbReference type="InterPro" id="IPR027051">
    <property type="entry name" value="XdhC_Rossmann_dom"/>
</dbReference>
<dbReference type="Pfam" id="PF02625">
    <property type="entry name" value="XdhC_CoxI"/>
    <property type="match status" value="1"/>
</dbReference>
<dbReference type="RefSeq" id="WP_131171484.1">
    <property type="nucleotide sequence ID" value="NZ_FXTL01000004.1"/>
</dbReference>
<sequence>MNRNDYVALLDRIAAAGEDSRIHYLSGARTGAHDPWDPTTDAPGQPVTGLGSACRDVGGDLVFVETLKGTPHLVIAGAGHVGVAVAHLGVLLGFRVIVVDERPEFADPARLPGVAEVLCGDYGTTLAALPPYGNACYVLVTPGHRMDREAAAACLARPSEYVGMIGSRGKCATVRAALTSQGISPDAVARLRAPIGLELGGREPAEIAVAIAAEIIQVRARSGARSFDPNVATGIRALAAAAGRPAVLATIVGHGGSVPRGAGSRMLVDASGPVAGSVGGGPIEAESIAHALALLADPDAQGVGVQDYELSNAQGAELGMICGGRVRVLFERL</sequence>
<dbReference type="PANTHER" id="PTHR30388">
    <property type="entry name" value="ALDEHYDE OXIDOREDUCTASE MOLYBDENUM COFACTOR ASSEMBLY PROTEIN"/>
    <property type="match status" value="1"/>
</dbReference>
<dbReference type="Proteomes" id="UP000291933">
    <property type="component" value="Unassembled WGS sequence"/>
</dbReference>
<feature type="domain" description="XdhC- CoxI" evidence="1">
    <location>
        <begin position="240"/>
        <end position="298"/>
    </location>
</feature>
<organism evidence="3 4">
    <name type="scientific">Propioniciclava tarda</name>
    <dbReference type="NCBI Taxonomy" id="433330"/>
    <lineage>
        <taxon>Bacteria</taxon>
        <taxon>Bacillati</taxon>
        <taxon>Actinomycetota</taxon>
        <taxon>Actinomycetes</taxon>
        <taxon>Propionibacteriales</taxon>
        <taxon>Propionibacteriaceae</taxon>
        <taxon>Propioniciclava</taxon>
    </lineage>
</organism>
<feature type="domain" description="XdhC Rossmann" evidence="2">
    <location>
        <begin position="73"/>
        <end position="215"/>
    </location>
</feature>
<proteinExistence type="predicted"/>
<evidence type="ECO:0000259" key="1">
    <source>
        <dbReference type="Pfam" id="PF02625"/>
    </source>
</evidence>
<dbReference type="EMBL" id="SDMR01000004">
    <property type="protein sequence ID" value="TBT95491.1"/>
    <property type="molecule type" value="Genomic_DNA"/>
</dbReference>
<dbReference type="SUPFAM" id="SSF51735">
    <property type="entry name" value="NAD(P)-binding Rossmann-fold domains"/>
    <property type="match status" value="1"/>
</dbReference>
<reference evidence="3 4" key="1">
    <citation type="submission" date="2019-01" db="EMBL/GenBank/DDBJ databases">
        <title>Lactibacter flavus gen. nov., sp. nov., a novel bacterium of the family Propionibacteriaceae isolated from raw milk and dairy products.</title>
        <authorList>
            <person name="Huptas C."/>
            <person name="Wenning M."/>
            <person name="Breitenwieser F."/>
            <person name="Doll E."/>
            <person name="Von Neubeck M."/>
            <person name="Busse H.-J."/>
            <person name="Scherer S."/>
        </authorList>
    </citation>
    <scope>NUCLEOTIDE SEQUENCE [LARGE SCALE GENOMIC DNA]</scope>
    <source>
        <strain evidence="3 4">DSM 22130</strain>
    </source>
</reference>
<gene>
    <name evidence="3" type="ORF">ET996_05190</name>
</gene>
<dbReference type="PANTHER" id="PTHR30388:SF6">
    <property type="entry name" value="XANTHINE DEHYDROGENASE SUBUNIT A-RELATED"/>
    <property type="match status" value="1"/>
</dbReference>
<dbReference type="Gene3D" id="3.40.50.720">
    <property type="entry name" value="NAD(P)-binding Rossmann-like Domain"/>
    <property type="match status" value="1"/>
</dbReference>
<evidence type="ECO:0000259" key="2">
    <source>
        <dbReference type="Pfam" id="PF13478"/>
    </source>
</evidence>
<evidence type="ECO:0000313" key="4">
    <source>
        <dbReference type="Proteomes" id="UP000291933"/>
    </source>
</evidence>
<dbReference type="AlphaFoldDB" id="A0A4V2JTA1"/>
<keyword evidence="4" id="KW-1185">Reference proteome</keyword>
<dbReference type="InterPro" id="IPR003777">
    <property type="entry name" value="XdhC_CoxI"/>
</dbReference>
<protein>
    <recommendedName>
        <fullName evidence="5">Xanthine dehydrogenase</fullName>
    </recommendedName>
</protein>
<dbReference type="InterPro" id="IPR036291">
    <property type="entry name" value="NAD(P)-bd_dom_sf"/>
</dbReference>
<accession>A0A4V2JTA1</accession>
<evidence type="ECO:0000313" key="3">
    <source>
        <dbReference type="EMBL" id="TBT95491.1"/>
    </source>
</evidence>
<dbReference type="InterPro" id="IPR052698">
    <property type="entry name" value="MoCofactor_Util/Proc"/>
</dbReference>
<dbReference type="OrthoDB" id="9815497at2"/>
<evidence type="ECO:0008006" key="5">
    <source>
        <dbReference type="Google" id="ProtNLM"/>
    </source>
</evidence>